<dbReference type="Proteomes" id="UP000188637">
    <property type="component" value="Unassembled WGS sequence"/>
</dbReference>
<name>A0ACC8X9Y7_9FIRM</name>
<feature type="non-terminal residue" evidence="1">
    <location>
        <position position="1"/>
    </location>
</feature>
<reference evidence="1" key="1">
    <citation type="submission" date="2016-08" db="EMBL/GenBank/DDBJ databases">
        <authorList>
            <person name="Ngugi D.K."/>
            <person name="Miyake S."/>
            <person name="Stingl U."/>
        </authorList>
    </citation>
    <scope>NUCLEOTIDE SEQUENCE</scope>
    <source>
        <strain evidence="1">SCG-D08WGA-EpuloA1</strain>
    </source>
</reference>
<comment type="caution">
    <text evidence="1">The sequence shown here is derived from an EMBL/GenBank/DDBJ whole genome shotgun (WGS) entry which is preliminary data.</text>
</comment>
<keyword evidence="2" id="KW-1185">Reference proteome</keyword>
<proteinExistence type="predicted"/>
<protein>
    <submittedName>
        <fullName evidence="1">Uncharacterized protein</fullName>
    </submittedName>
</protein>
<organism evidence="1 2">
    <name type="scientific">Candidatus Epulonipiscium fishelsonii</name>
    <dbReference type="NCBI Taxonomy" id="77094"/>
    <lineage>
        <taxon>Bacteria</taxon>
        <taxon>Bacillati</taxon>
        <taxon>Bacillota</taxon>
        <taxon>Clostridia</taxon>
        <taxon>Lachnospirales</taxon>
        <taxon>Lachnospiraceae</taxon>
        <taxon>Candidatus Epulonipiscium</taxon>
    </lineage>
</organism>
<accession>A0ACC8X9Y7</accession>
<dbReference type="EMBL" id="LJHD01000266">
    <property type="protein sequence ID" value="ONI39244.1"/>
    <property type="molecule type" value="Genomic_DNA"/>
</dbReference>
<evidence type="ECO:0000313" key="1">
    <source>
        <dbReference type="EMBL" id="ONI39244.1"/>
    </source>
</evidence>
<sequence>EGIDKACEVLNTFKNTLSIIQIEKLFVFATASLRNAINNKQVIKEIEYNTGFDIDLISGELEAKLGFLGASKANNLEKGLLIDIGGGSTELVEYKNGAIKNCISLPIGSLSLYSTFVNGLIANKKEQKLMEEHVNMILKEVNFIKNKNIGTILGIGGSIRTLKKMCNKKYGLKDNRFEYEHLYNLIQFTRESKKQIIDLMLKVAPERVHTFIPGMIIANEIAKHVNSSNFIVSNFGLREGYLYYKLKGETYEK</sequence>
<gene>
    <name evidence="1" type="ORF">AN640_01880</name>
</gene>
<evidence type="ECO:0000313" key="2">
    <source>
        <dbReference type="Proteomes" id="UP000188637"/>
    </source>
</evidence>